<keyword evidence="3 7" id="KW-0812">Transmembrane</keyword>
<feature type="transmembrane region" description="Helical" evidence="7">
    <location>
        <begin position="490"/>
        <end position="515"/>
    </location>
</feature>
<keyword evidence="5 7" id="KW-0472">Membrane</keyword>
<comment type="similarity">
    <text evidence="2">Belongs to the CD36 family.</text>
</comment>
<evidence type="ECO:0000256" key="1">
    <source>
        <dbReference type="ARBA" id="ARBA00004370"/>
    </source>
</evidence>
<evidence type="ECO:0000256" key="2">
    <source>
        <dbReference type="ARBA" id="ARBA00010532"/>
    </source>
</evidence>
<name>A0A1I7ZNN7_9BILA</name>
<evidence type="ECO:0000313" key="9">
    <source>
        <dbReference type="WBParaSite" id="L893_g28105.t1"/>
    </source>
</evidence>
<dbReference type="PANTHER" id="PTHR11923:SF51">
    <property type="entry name" value="LYSOSOME MEMBRANE PROTEIN 2"/>
    <property type="match status" value="1"/>
</dbReference>
<evidence type="ECO:0000256" key="4">
    <source>
        <dbReference type="ARBA" id="ARBA00022989"/>
    </source>
</evidence>
<dbReference type="Proteomes" id="UP000095287">
    <property type="component" value="Unplaced"/>
</dbReference>
<evidence type="ECO:0000256" key="7">
    <source>
        <dbReference type="SAM" id="Phobius"/>
    </source>
</evidence>
<dbReference type="AlphaFoldDB" id="A0A1I7ZNN7"/>
<dbReference type="InterPro" id="IPR002159">
    <property type="entry name" value="CD36_fam"/>
</dbReference>
<dbReference type="GO" id="GO:0016020">
    <property type="term" value="C:membrane"/>
    <property type="evidence" value="ECO:0007669"/>
    <property type="project" value="UniProtKB-SubCell"/>
</dbReference>
<dbReference type="WBParaSite" id="L893_g28105.t1">
    <property type="protein sequence ID" value="L893_g28105.t1"/>
    <property type="gene ID" value="L893_g28105"/>
</dbReference>
<keyword evidence="6" id="KW-0325">Glycoprotein</keyword>
<accession>A0A1I7ZNN7</accession>
<dbReference type="GO" id="GO:0005737">
    <property type="term" value="C:cytoplasm"/>
    <property type="evidence" value="ECO:0007669"/>
    <property type="project" value="TreeGrafter"/>
</dbReference>
<keyword evidence="8" id="KW-1185">Reference proteome</keyword>
<organism evidence="8 9">
    <name type="scientific">Steinernema glaseri</name>
    <dbReference type="NCBI Taxonomy" id="37863"/>
    <lineage>
        <taxon>Eukaryota</taxon>
        <taxon>Metazoa</taxon>
        <taxon>Ecdysozoa</taxon>
        <taxon>Nematoda</taxon>
        <taxon>Chromadorea</taxon>
        <taxon>Rhabditida</taxon>
        <taxon>Tylenchina</taxon>
        <taxon>Panagrolaimomorpha</taxon>
        <taxon>Strongyloidoidea</taxon>
        <taxon>Steinernematidae</taxon>
        <taxon>Steinernema</taxon>
    </lineage>
</organism>
<dbReference type="PANTHER" id="PTHR11923">
    <property type="entry name" value="SCAVENGER RECEPTOR CLASS B TYPE-1 SR-B1"/>
    <property type="match status" value="1"/>
</dbReference>
<evidence type="ECO:0000256" key="3">
    <source>
        <dbReference type="ARBA" id="ARBA00022692"/>
    </source>
</evidence>
<evidence type="ECO:0000256" key="5">
    <source>
        <dbReference type="ARBA" id="ARBA00023136"/>
    </source>
</evidence>
<keyword evidence="4 7" id="KW-1133">Transmembrane helix</keyword>
<evidence type="ECO:0000256" key="6">
    <source>
        <dbReference type="ARBA" id="ARBA00023180"/>
    </source>
</evidence>
<comment type="subcellular location">
    <subcellularLocation>
        <location evidence="1">Membrane</location>
    </subcellularLocation>
</comment>
<proteinExistence type="inferred from homology"/>
<evidence type="ECO:0000313" key="8">
    <source>
        <dbReference type="Proteomes" id="UP000095287"/>
    </source>
</evidence>
<dbReference type="Pfam" id="PF01130">
    <property type="entry name" value="CD36"/>
    <property type="match status" value="1"/>
</dbReference>
<reference evidence="9" key="1">
    <citation type="submission" date="2016-11" db="UniProtKB">
        <authorList>
            <consortium name="WormBaseParasite"/>
        </authorList>
    </citation>
    <scope>IDENTIFICATION</scope>
</reference>
<protein>
    <submittedName>
        <fullName evidence="9">Lysosome membrane protein 2</fullName>
    </submittedName>
</protein>
<dbReference type="PRINTS" id="PR01609">
    <property type="entry name" value="CD36FAMILY"/>
</dbReference>
<sequence>MWKSTEGRGFFAEKRSSSPVMTITSKKCVQATALVLGAVLLIVGVVALTVVPQFVERQVKAINYLGTDGNGTLNAVTEKWRAPKYDMKMEIYVYSVKNAQDVVEKGAKPILEQKGPYTFEEKTEKTWYKFTHNESRILYKNNHLSFFSPNLSCATCSLDEKVTVPSVVYQKLVDIAMQSSWYKWGIEFASSLQNETPFITVTVGELLFEGYEDPLVSKLCAVPIVSSICKSMGIPPRIGLFYGQNNTNDGTYEINTGRFEPSLIGHVYSWNNMTQLPSTVWWSPEARKINGYDGQLFPPGMRRGEVVDLFVGQIQRSIQMEYKRDARYAGVPIFRFGVPASMNDPTLPQNQGFNNPESPRFFNDSSVQSKGALPAGLMDLSGSLPGAPRIYMSQPRFLHCPAAVLHAVDGIEEPNPEEDETYVDIEPTTGVVIHARRVSQLNLGMLSGGVRQSGKMVDTITPMIWLRETISFDEETRQELLNRVVFINHVAYVGGVAFLTIGILLWVLFTLIAVVNKLMRNRAEDQELLIEEDGEAFGEI</sequence>
<dbReference type="GO" id="GO:0005044">
    <property type="term" value="F:scavenger receptor activity"/>
    <property type="evidence" value="ECO:0007669"/>
    <property type="project" value="TreeGrafter"/>
</dbReference>